<evidence type="ECO:0000256" key="11">
    <source>
        <dbReference type="RuleBase" id="RU362049"/>
    </source>
</evidence>
<dbReference type="Gene3D" id="3.50.50.60">
    <property type="entry name" value="FAD/NAD(P)-binding domain"/>
    <property type="match status" value="1"/>
</dbReference>
<evidence type="ECO:0000256" key="6">
    <source>
        <dbReference type="ARBA" id="ARBA00022642"/>
    </source>
</evidence>
<evidence type="ECO:0000259" key="13">
    <source>
        <dbReference type="Pfam" id="PF02910"/>
    </source>
</evidence>
<keyword evidence="6 11" id="KW-0662">Pyridine nucleotide biosynthesis</keyword>
<dbReference type="OrthoDB" id="9806724at2"/>
<evidence type="ECO:0000256" key="1">
    <source>
        <dbReference type="ARBA" id="ARBA00001974"/>
    </source>
</evidence>
<keyword evidence="8 11" id="KW-0560">Oxidoreductase</keyword>
<dbReference type="UniPathway" id="UPA00253">
    <property type="reaction ID" value="UER00326"/>
</dbReference>
<evidence type="ECO:0000256" key="5">
    <source>
        <dbReference type="ARBA" id="ARBA00022630"/>
    </source>
</evidence>
<evidence type="ECO:0000256" key="9">
    <source>
        <dbReference type="ARBA" id="ARBA00048305"/>
    </source>
</evidence>
<comment type="function">
    <text evidence="11">Catalyzes the oxidation of L-aspartate to iminoaspartate.</text>
</comment>
<dbReference type="InterPro" id="IPR003953">
    <property type="entry name" value="FAD-dep_OxRdtase_2_FAD-bd"/>
</dbReference>
<evidence type="ECO:0000256" key="10">
    <source>
        <dbReference type="NCBIfam" id="TIGR00551"/>
    </source>
</evidence>
<evidence type="ECO:0000256" key="2">
    <source>
        <dbReference type="ARBA" id="ARBA00004950"/>
    </source>
</evidence>
<dbReference type="KEGG" id="ncb:C0V82_12445"/>
<dbReference type="InterPro" id="IPR005288">
    <property type="entry name" value="NadB"/>
</dbReference>
<dbReference type="InterPro" id="IPR036188">
    <property type="entry name" value="FAD/NAD-bd_sf"/>
</dbReference>
<dbReference type="GO" id="GO:0008734">
    <property type="term" value="F:L-aspartate oxidase activity"/>
    <property type="evidence" value="ECO:0007669"/>
    <property type="project" value="UniProtKB-UniRule"/>
</dbReference>
<keyword evidence="15" id="KW-1185">Reference proteome</keyword>
<evidence type="ECO:0000256" key="3">
    <source>
        <dbReference type="ARBA" id="ARBA00008562"/>
    </source>
</evidence>
<feature type="domain" description="FAD-dependent oxidoreductase 2 FAD-binding" evidence="12">
    <location>
        <begin position="7"/>
        <end position="377"/>
    </location>
</feature>
<dbReference type="EC" id="1.4.3.16" evidence="4 10"/>
<dbReference type="PRINTS" id="PR00368">
    <property type="entry name" value="FADPNR"/>
</dbReference>
<dbReference type="Gene3D" id="1.20.58.100">
    <property type="entry name" value="Fumarate reductase/succinate dehydrogenase flavoprotein-like, C-terminal domain"/>
    <property type="match status" value="1"/>
</dbReference>
<dbReference type="InterPro" id="IPR037099">
    <property type="entry name" value="Fum_R/Succ_DH_flav-like_C_sf"/>
</dbReference>
<comment type="subcellular location">
    <subcellularLocation>
        <location evidence="11">Cytoplasm</location>
    </subcellularLocation>
</comment>
<dbReference type="NCBIfam" id="NF005701">
    <property type="entry name" value="PRK07512.1"/>
    <property type="match status" value="1"/>
</dbReference>
<proteinExistence type="inferred from homology"/>
<dbReference type="EMBL" id="CP025611">
    <property type="protein sequence ID" value="AUN30962.1"/>
    <property type="molecule type" value="Genomic_DNA"/>
</dbReference>
<comment type="similarity">
    <text evidence="3 11">Belongs to the FAD-dependent oxidoreductase 2 family. NadB subfamily.</text>
</comment>
<dbReference type="Pfam" id="PF00890">
    <property type="entry name" value="FAD_binding_2"/>
    <property type="match status" value="1"/>
</dbReference>
<dbReference type="NCBIfam" id="TIGR00551">
    <property type="entry name" value="nadB"/>
    <property type="match status" value="1"/>
</dbReference>
<evidence type="ECO:0000313" key="15">
    <source>
        <dbReference type="Proteomes" id="UP000234752"/>
    </source>
</evidence>
<feature type="domain" description="Fumarate reductase/succinate dehydrogenase flavoprotein-like C-terminal" evidence="13">
    <location>
        <begin position="426"/>
        <end position="511"/>
    </location>
</feature>
<dbReference type="SUPFAM" id="SSF46977">
    <property type="entry name" value="Succinate dehydrogenase/fumarate reductase flavoprotein C-terminal domain"/>
    <property type="match status" value="1"/>
</dbReference>
<evidence type="ECO:0000256" key="8">
    <source>
        <dbReference type="ARBA" id="ARBA00023002"/>
    </source>
</evidence>
<dbReference type="InterPro" id="IPR015939">
    <property type="entry name" value="Fum_Rdtase/Succ_DH_flav-like_C"/>
</dbReference>
<evidence type="ECO:0000256" key="4">
    <source>
        <dbReference type="ARBA" id="ARBA00012173"/>
    </source>
</evidence>
<protein>
    <recommendedName>
        <fullName evidence="4 10">L-aspartate oxidase</fullName>
        <ecNumber evidence="4 10">1.4.3.16</ecNumber>
    </recommendedName>
</protein>
<comment type="pathway">
    <text evidence="2 11">Cofactor biosynthesis; NAD(+) biosynthesis; iminoaspartate from L-aspartate (oxidase route): step 1/1.</text>
</comment>
<dbReference type="AlphaFoldDB" id="A0A2K9ND97"/>
<evidence type="ECO:0000259" key="12">
    <source>
        <dbReference type="Pfam" id="PF00890"/>
    </source>
</evidence>
<dbReference type="RefSeq" id="WP_102112624.1">
    <property type="nucleotide sequence ID" value="NZ_BMGN01000008.1"/>
</dbReference>
<dbReference type="FunFam" id="3.90.700.10:FF:000002">
    <property type="entry name" value="L-aspartate oxidase"/>
    <property type="match status" value="1"/>
</dbReference>
<dbReference type="PANTHER" id="PTHR42716">
    <property type="entry name" value="L-ASPARTATE OXIDASE"/>
    <property type="match status" value="1"/>
</dbReference>
<dbReference type="Proteomes" id="UP000234752">
    <property type="component" value="Chromosome eg_1"/>
</dbReference>
<gene>
    <name evidence="14" type="ORF">C0V82_12445</name>
</gene>
<comment type="catalytic activity">
    <reaction evidence="9">
        <text>L-aspartate + O2 = iminosuccinate + H2O2</text>
        <dbReference type="Rhea" id="RHEA:25876"/>
        <dbReference type="ChEBI" id="CHEBI:15379"/>
        <dbReference type="ChEBI" id="CHEBI:16240"/>
        <dbReference type="ChEBI" id="CHEBI:29991"/>
        <dbReference type="ChEBI" id="CHEBI:77875"/>
        <dbReference type="EC" id="1.4.3.16"/>
    </reaction>
    <physiologicalReaction direction="left-to-right" evidence="9">
        <dbReference type="Rhea" id="RHEA:25877"/>
    </physiologicalReaction>
</comment>
<name>A0A2K9ND97_9PROT</name>
<comment type="cofactor">
    <cofactor evidence="1 11">
        <name>FAD</name>
        <dbReference type="ChEBI" id="CHEBI:57692"/>
    </cofactor>
</comment>
<dbReference type="InterPro" id="IPR027477">
    <property type="entry name" value="Succ_DH/fumarate_Rdtase_cat_sf"/>
</dbReference>
<dbReference type="Gene3D" id="3.90.700.10">
    <property type="entry name" value="Succinate dehydrogenase/fumarate reductase flavoprotein, catalytic domain"/>
    <property type="match status" value="1"/>
</dbReference>
<dbReference type="SUPFAM" id="SSF56425">
    <property type="entry name" value="Succinate dehydrogenase/fumarate reductase flavoprotein, catalytic domain"/>
    <property type="match status" value="1"/>
</dbReference>
<dbReference type="GO" id="GO:0034628">
    <property type="term" value="P:'de novo' NAD+ biosynthetic process from L-aspartate"/>
    <property type="evidence" value="ECO:0007669"/>
    <property type="project" value="TreeGrafter"/>
</dbReference>
<accession>A0A2K9ND97</accession>
<reference evidence="14 15" key="1">
    <citation type="submission" date="2017-12" db="EMBL/GenBank/DDBJ databases">
        <title>Genomes of bacteria within cyanobacterial aggregates.</title>
        <authorList>
            <person name="Cai H."/>
        </authorList>
    </citation>
    <scope>NUCLEOTIDE SEQUENCE [LARGE SCALE GENOMIC DNA]</scope>
    <source>
        <strain evidence="14 15">TH16</strain>
    </source>
</reference>
<keyword evidence="5 11" id="KW-0285">Flavoprotein</keyword>
<sequence length="536" mass="55415">MQLRDSDVIVIGSGMAGLVGALSLAPLRVALLTKTDDLPGGSSNWAQGGIAAAIDPADDPAEHAADTVAAGAGLTDPEMAALLTDEGAKRLTRWINRGLPFDREANGRLCLGREAAHGAARVLHAGGDATGRTLIADLSARVRAASHIQVQTGAFVWDLVMGRHGVAGVLAHHANDGWVFHRAGAVLLACGGIGQLYRHTTNPAEATGDGIALAARAGADLADLEFVQFHPTALAGTRTGQVPLLTEALRGAGAHLLDEHGGRFMLKAHPLAELAPRDVVAKAIGGRIANGLPVYLDLRSLWADGGAAKFPTVAGICAAARLDPACLPIPVAPAAHYHMGGVVTDQDGRTSIQGLYAAGEVACTGVHGANRLASNSLLEALVFAERAADAILASSPPRPGPIALPDLPTTMTPAAQAAAVSVQAADIMAESVGLLRDGIGLSCAVAELEALEAGLDLEVGVEDHAGIRLSGELRNRLLTATLIARAALNRQESRGAHQRSDWPEPRAEWRHRQRLTLSGPAPRIRVAPPRSPLPVM</sequence>
<dbReference type="Pfam" id="PF02910">
    <property type="entry name" value="Succ_DH_flav_C"/>
    <property type="match status" value="1"/>
</dbReference>
<dbReference type="SUPFAM" id="SSF51905">
    <property type="entry name" value="FAD/NAD(P)-binding domain"/>
    <property type="match status" value="1"/>
</dbReference>
<evidence type="ECO:0000256" key="7">
    <source>
        <dbReference type="ARBA" id="ARBA00022827"/>
    </source>
</evidence>
<keyword evidence="7 11" id="KW-0274">FAD</keyword>
<evidence type="ECO:0000313" key="14">
    <source>
        <dbReference type="EMBL" id="AUN30962.1"/>
    </source>
</evidence>
<dbReference type="GO" id="GO:0005737">
    <property type="term" value="C:cytoplasm"/>
    <property type="evidence" value="ECO:0007669"/>
    <property type="project" value="UniProtKB-SubCell"/>
</dbReference>
<dbReference type="PANTHER" id="PTHR42716:SF2">
    <property type="entry name" value="L-ASPARTATE OXIDASE, CHLOROPLASTIC"/>
    <property type="match status" value="1"/>
</dbReference>
<organism evidence="14 15">
    <name type="scientific">Niveispirillum cyanobacteriorum</name>
    <dbReference type="NCBI Taxonomy" id="1612173"/>
    <lineage>
        <taxon>Bacteria</taxon>
        <taxon>Pseudomonadati</taxon>
        <taxon>Pseudomonadota</taxon>
        <taxon>Alphaproteobacteria</taxon>
        <taxon>Rhodospirillales</taxon>
        <taxon>Azospirillaceae</taxon>
        <taxon>Niveispirillum</taxon>
    </lineage>
</organism>